<accession>A0ACA9RJK1</accession>
<evidence type="ECO:0000313" key="1">
    <source>
        <dbReference type="EMBL" id="CAG8797038.1"/>
    </source>
</evidence>
<feature type="non-terminal residue" evidence="1">
    <location>
        <position position="116"/>
    </location>
</feature>
<proteinExistence type="predicted"/>
<comment type="caution">
    <text evidence="1">The sequence shown here is derived from an EMBL/GenBank/DDBJ whole genome shotgun (WGS) entry which is preliminary data.</text>
</comment>
<reference evidence="1" key="1">
    <citation type="submission" date="2021-06" db="EMBL/GenBank/DDBJ databases">
        <authorList>
            <person name="Kallberg Y."/>
            <person name="Tangrot J."/>
            <person name="Rosling A."/>
        </authorList>
    </citation>
    <scope>NUCLEOTIDE SEQUENCE</scope>
    <source>
        <strain evidence="1">MA461A</strain>
    </source>
</reference>
<name>A0ACA9RJK1_9GLOM</name>
<gene>
    <name evidence="1" type="ORF">RPERSI_LOCUS20274</name>
</gene>
<organism evidence="1 2">
    <name type="scientific">Racocetra persica</name>
    <dbReference type="NCBI Taxonomy" id="160502"/>
    <lineage>
        <taxon>Eukaryota</taxon>
        <taxon>Fungi</taxon>
        <taxon>Fungi incertae sedis</taxon>
        <taxon>Mucoromycota</taxon>
        <taxon>Glomeromycotina</taxon>
        <taxon>Glomeromycetes</taxon>
        <taxon>Diversisporales</taxon>
        <taxon>Gigasporaceae</taxon>
        <taxon>Racocetra</taxon>
    </lineage>
</organism>
<sequence length="116" mass="13196">AVKVKRRVQKTSYKASEKLAVIQKAKQIGVLAASHHFAAEEKFIIWFNELRQTGIAVIADSIKMKINTILSTTCADIYPDVSQQFYRTEDDLLYNSDKKNSEIDNNEDSVEVVEED</sequence>
<feature type="non-terminal residue" evidence="1">
    <location>
        <position position="1"/>
    </location>
</feature>
<dbReference type="EMBL" id="CAJVQC010056945">
    <property type="protein sequence ID" value="CAG8797038.1"/>
    <property type="molecule type" value="Genomic_DNA"/>
</dbReference>
<dbReference type="Proteomes" id="UP000789920">
    <property type="component" value="Unassembled WGS sequence"/>
</dbReference>
<keyword evidence="2" id="KW-1185">Reference proteome</keyword>
<evidence type="ECO:0000313" key="2">
    <source>
        <dbReference type="Proteomes" id="UP000789920"/>
    </source>
</evidence>
<protein>
    <submittedName>
        <fullName evidence="1">10745_t:CDS:1</fullName>
    </submittedName>
</protein>